<dbReference type="InterPro" id="IPR050863">
    <property type="entry name" value="CenT-Element_Derived"/>
</dbReference>
<name>A0A6J8CI32_MYTCO</name>
<dbReference type="Proteomes" id="UP000507470">
    <property type="component" value="Unassembled WGS sequence"/>
</dbReference>
<dbReference type="OrthoDB" id="4327074at2759"/>
<dbReference type="PANTHER" id="PTHR19303">
    <property type="entry name" value="TRANSPOSON"/>
    <property type="match status" value="1"/>
</dbReference>
<evidence type="ECO:0000313" key="6">
    <source>
        <dbReference type="EMBL" id="CAC5395166.1"/>
    </source>
</evidence>
<keyword evidence="1 3" id="KW-0238">DNA-binding</keyword>
<dbReference type="GO" id="GO:0005634">
    <property type="term" value="C:nucleus"/>
    <property type="evidence" value="ECO:0007669"/>
    <property type="project" value="UniProtKB-SubCell"/>
</dbReference>
<dbReference type="GO" id="GO:0003677">
    <property type="term" value="F:DNA binding"/>
    <property type="evidence" value="ECO:0007669"/>
    <property type="project" value="UniProtKB-UniRule"/>
</dbReference>
<gene>
    <name evidence="6" type="ORF">MCOR_29857</name>
</gene>
<proteinExistence type="predicted"/>
<dbReference type="InterPro" id="IPR006600">
    <property type="entry name" value="HTH_CenpB_DNA-bd_dom"/>
</dbReference>
<protein>
    <recommendedName>
        <fullName evidence="8">HTH CENPB-type domain-containing protein</fullName>
    </recommendedName>
</protein>
<dbReference type="PROSITE" id="PS51253">
    <property type="entry name" value="HTH_CENPB"/>
    <property type="match status" value="1"/>
</dbReference>
<dbReference type="PROSITE" id="PS50960">
    <property type="entry name" value="HTH_PSQ"/>
    <property type="match status" value="1"/>
</dbReference>
<feature type="domain" description="HTH psq-type" evidence="4">
    <location>
        <begin position="1"/>
        <end position="52"/>
    </location>
</feature>
<dbReference type="Gene3D" id="1.10.10.60">
    <property type="entry name" value="Homeodomain-like"/>
    <property type="match status" value="1"/>
</dbReference>
<comment type="subcellular location">
    <subcellularLocation>
        <location evidence="3">Nucleus</location>
    </subcellularLocation>
</comment>
<keyword evidence="2 3" id="KW-0539">Nucleus</keyword>
<organism evidence="6 7">
    <name type="scientific">Mytilus coruscus</name>
    <name type="common">Sea mussel</name>
    <dbReference type="NCBI Taxonomy" id="42192"/>
    <lineage>
        <taxon>Eukaryota</taxon>
        <taxon>Metazoa</taxon>
        <taxon>Spiralia</taxon>
        <taxon>Lophotrochozoa</taxon>
        <taxon>Mollusca</taxon>
        <taxon>Bivalvia</taxon>
        <taxon>Autobranchia</taxon>
        <taxon>Pteriomorphia</taxon>
        <taxon>Mytilida</taxon>
        <taxon>Mytiloidea</taxon>
        <taxon>Mytilidae</taxon>
        <taxon>Mytilinae</taxon>
        <taxon>Mytilus</taxon>
    </lineage>
</organism>
<dbReference type="SUPFAM" id="SSF46689">
    <property type="entry name" value="Homeodomain-like"/>
    <property type="match status" value="2"/>
</dbReference>
<evidence type="ECO:0008006" key="8">
    <source>
        <dbReference type="Google" id="ProtNLM"/>
    </source>
</evidence>
<evidence type="ECO:0000313" key="7">
    <source>
        <dbReference type="Proteomes" id="UP000507470"/>
    </source>
</evidence>
<dbReference type="InterPro" id="IPR009057">
    <property type="entry name" value="Homeodomain-like_sf"/>
</dbReference>
<dbReference type="EMBL" id="CACVKT020005432">
    <property type="protein sequence ID" value="CAC5395166.1"/>
    <property type="molecule type" value="Genomic_DNA"/>
</dbReference>
<dbReference type="InterPro" id="IPR007889">
    <property type="entry name" value="HTH_Psq"/>
</dbReference>
<evidence type="ECO:0000256" key="2">
    <source>
        <dbReference type="ARBA" id="ARBA00023242"/>
    </source>
</evidence>
<reference evidence="6 7" key="1">
    <citation type="submission" date="2020-06" db="EMBL/GenBank/DDBJ databases">
        <authorList>
            <person name="Li R."/>
            <person name="Bekaert M."/>
        </authorList>
    </citation>
    <scope>NUCLEOTIDE SEQUENCE [LARGE SCALE GENOMIC DNA]</scope>
    <source>
        <strain evidence="7">wild</strain>
    </source>
</reference>
<dbReference type="Pfam" id="PF05225">
    <property type="entry name" value="HTH_psq"/>
    <property type="match status" value="1"/>
</dbReference>
<feature type="domain" description="HTH CENPB-type" evidence="5">
    <location>
        <begin position="54"/>
        <end position="126"/>
    </location>
</feature>
<dbReference type="Pfam" id="PF03221">
    <property type="entry name" value="HTH_Tnp_Tc5"/>
    <property type="match status" value="1"/>
</dbReference>
<evidence type="ECO:0000259" key="4">
    <source>
        <dbReference type="PROSITE" id="PS50960"/>
    </source>
</evidence>
<evidence type="ECO:0000259" key="5">
    <source>
        <dbReference type="PROSITE" id="PS51253"/>
    </source>
</evidence>
<accession>A0A6J8CI32</accession>
<sequence length="150" mass="17234">MARQKYKKYTHEQLCEAVDQIKRGILTNTRASKRFDIPRKTLDDYLKGKRTIGKKSGQKPYLTQSQDSSLANYVKYTCERGFGLTRKVLHIVAFSIVQRTGSSSKSSPSKKWCQRFMKRHNLSFRTATSLARSRVAVSSQQVIDNYCMAL</sequence>
<dbReference type="PANTHER" id="PTHR19303:SF74">
    <property type="entry name" value="POGO TRANSPOSABLE ELEMENT WITH KRAB DOMAIN"/>
    <property type="match status" value="1"/>
</dbReference>
<evidence type="ECO:0000256" key="3">
    <source>
        <dbReference type="PROSITE-ProRule" id="PRU00320"/>
    </source>
</evidence>
<dbReference type="AlphaFoldDB" id="A0A6J8CI32"/>
<dbReference type="SMART" id="SM00674">
    <property type="entry name" value="CENPB"/>
    <property type="match status" value="1"/>
</dbReference>
<keyword evidence="7" id="KW-1185">Reference proteome</keyword>
<feature type="DNA-binding region" description="H-T-H motif" evidence="3">
    <location>
        <begin position="28"/>
        <end position="48"/>
    </location>
</feature>
<evidence type="ECO:0000256" key="1">
    <source>
        <dbReference type="ARBA" id="ARBA00023125"/>
    </source>
</evidence>